<dbReference type="EMBL" id="CAJVCH010113299">
    <property type="protein sequence ID" value="CAG7724740.1"/>
    <property type="molecule type" value="Genomic_DNA"/>
</dbReference>
<dbReference type="Proteomes" id="UP000708208">
    <property type="component" value="Unassembled WGS sequence"/>
</dbReference>
<reference evidence="1" key="1">
    <citation type="submission" date="2021-06" db="EMBL/GenBank/DDBJ databases">
        <authorList>
            <person name="Hodson N. C."/>
            <person name="Mongue J. A."/>
            <person name="Jaron S. K."/>
        </authorList>
    </citation>
    <scope>NUCLEOTIDE SEQUENCE</scope>
</reference>
<accession>A0A8J2JZ99</accession>
<name>A0A8J2JZ99_9HEXA</name>
<protein>
    <submittedName>
        <fullName evidence="1">Uncharacterized protein</fullName>
    </submittedName>
</protein>
<dbReference type="AlphaFoldDB" id="A0A8J2JZ99"/>
<sequence>MKSYFPQYPPWPEITRQHSYVETRTSIEYEDSDNEDYFDGAVAQDEQTAIRWSQQTASQEWEISEIEVEPQVRKQFTSELESHEFSGSGADKDRRVAPCEAERLGGTFDKCLPEIPSGWAMAF</sequence>
<evidence type="ECO:0000313" key="2">
    <source>
        <dbReference type="Proteomes" id="UP000708208"/>
    </source>
</evidence>
<proteinExistence type="predicted"/>
<gene>
    <name evidence="1" type="ORF">AFUS01_LOCUS13740</name>
</gene>
<evidence type="ECO:0000313" key="1">
    <source>
        <dbReference type="EMBL" id="CAG7724740.1"/>
    </source>
</evidence>
<organism evidence="1 2">
    <name type="scientific">Allacma fusca</name>
    <dbReference type="NCBI Taxonomy" id="39272"/>
    <lineage>
        <taxon>Eukaryota</taxon>
        <taxon>Metazoa</taxon>
        <taxon>Ecdysozoa</taxon>
        <taxon>Arthropoda</taxon>
        <taxon>Hexapoda</taxon>
        <taxon>Collembola</taxon>
        <taxon>Symphypleona</taxon>
        <taxon>Sminthuridae</taxon>
        <taxon>Allacma</taxon>
    </lineage>
</organism>
<keyword evidence="2" id="KW-1185">Reference proteome</keyword>
<comment type="caution">
    <text evidence="1">The sequence shown here is derived from an EMBL/GenBank/DDBJ whole genome shotgun (WGS) entry which is preliminary data.</text>
</comment>